<gene>
    <name evidence="2" type="primary">Nrxiv_2</name>
    <name evidence="2" type="ORF">G6Z75_0008690</name>
</gene>
<feature type="non-terminal residue" evidence="2">
    <location>
        <position position="1"/>
    </location>
</feature>
<dbReference type="AlphaFoldDB" id="A0A836JEQ8"/>
<dbReference type="PANTHER" id="PTHR24543">
    <property type="entry name" value="MULTICOPPER OXIDASE-RELATED"/>
    <property type="match status" value="1"/>
</dbReference>
<dbReference type="PROSITE" id="PS50022">
    <property type="entry name" value="FA58C_3"/>
    <property type="match status" value="1"/>
</dbReference>
<accession>A0A836JEQ8</accession>
<evidence type="ECO:0000313" key="3">
    <source>
        <dbReference type="Proteomes" id="UP000667349"/>
    </source>
</evidence>
<feature type="non-terminal residue" evidence="2">
    <location>
        <position position="108"/>
    </location>
</feature>
<dbReference type="SUPFAM" id="SSF49785">
    <property type="entry name" value="Galactose-binding domain-like"/>
    <property type="match status" value="1"/>
</dbReference>
<dbReference type="EMBL" id="JAANHZ010000504">
    <property type="protein sequence ID" value="KAG5310309.1"/>
    <property type="molecule type" value="Genomic_DNA"/>
</dbReference>
<evidence type="ECO:0000313" key="2">
    <source>
        <dbReference type="EMBL" id="KAG5310309.1"/>
    </source>
</evidence>
<dbReference type="Pfam" id="PF00754">
    <property type="entry name" value="F5_F8_type_C"/>
    <property type="match status" value="1"/>
</dbReference>
<name>A0A836JEQ8_9HYME</name>
<feature type="domain" description="F5/8 type C" evidence="1">
    <location>
        <begin position="1"/>
        <end position="108"/>
    </location>
</feature>
<evidence type="ECO:0000259" key="1">
    <source>
        <dbReference type="PROSITE" id="PS50022"/>
    </source>
</evidence>
<proteinExistence type="predicted"/>
<dbReference type="InterPro" id="IPR008979">
    <property type="entry name" value="Galactose-bd-like_sf"/>
</dbReference>
<protein>
    <submittedName>
        <fullName evidence="2">NRX4 protein</fullName>
    </submittedName>
</protein>
<dbReference type="Proteomes" id="UP000667349">
    <property type="component" value="Unassembled WGS sequence"/>
</dbReference>
<organism evidence="2 3">
    <name type="scientific">Acromyrmex insinuator</name>
    <dbReference type="NCBI Taxonomy" id="230686"/>
    <lineage>
        <taxon>Eukaryota</taxon>
        <taxon>Metazoa</taxon>
        <taxon>Ecdysozoa</taxon>
        <taxon>Arthropoda</taxon>
        <taxon>Hexapoda</taxon>
        <taxon>Insecta</taxon>
        <taxon>Pterygota</taxon>
        <taxon>Neoptera</taxon>
        <taxon>Endopterygota</taxon>
        <taxon>Hymenoptera</taxon>
        <taxon>Apocrita</taxon>
        <taxon>Aculeata</taxon>
        <taxon>Formicoidea</taxon>
        <taxon>Formicidae</taxon>
        <taxon>Myrmicinae</taxon>
        <taxon>Acromyrmex</taxon>
    </lineage>
</organism>
<comment type="caution">
    <text evidence="2">The sequence shown here is derived from an EMBL/GenBank/DDBJ whole genome shotgun (WGS) entry which is preliminary data.</text>
</comment>
<dbReference type="InterPro" id="IPR000421">
    <property type="entry name" value="FA58C"/>
</dbReference>
<keyword evidence="3" id="KW-1185">Reference proteome</keyword>
<sequence length="108" mass="11994">DDECIFPLLDRAQITATSSLSERGPNNARLHGGNAWTASSSDFGQYLIIDLGQVMNITAVATQGRSVQNEYVMEYRISYGTNGLDYVDYKEEDGHAKKIVEKSVIIYV</sequence>
<dbReference type="Gene3D" id="2.60.120.260">
    <property type="entry name" value="Galactose-binding domain-like"/>
    <property type="match status" value="1"/>
</dbReference>
<dbReference type="PROSITE" id="PS01285">
    <property type="entry name" value="FA58C_1"/>
    <property type="match status" value="1"/>
</dbReference>
<reference evidence="2" key="1">
    <citation type="submission" date="2020-02" db="EMBL/GenBank/DDBJ databases">
        <title>Relaxed selection underlies rapid genomic changes in the transitions from sociality to social parasitism in ants.</title>
        <authorList>
            <person name="Bi X."/>
        </authorList>
    </citation>
    <scope>NUCLEOTIDE SEQUENCE</scope>
    <source>
        <strain evidence="2">BGI-DK2013a</strain>
        <tissue evidence="2">Whole body</tissue>
    </source>
</reference>